<dbReference type="EMBL" id="MUYA01000007">
    <property type="protein sequence ID" value="OOR99258.1"/>
    <property type="molecule type" value="Genomic_DNA"/>
</dbReference>
<proteinExistence type="predicted"/>
<accession>A0A1T0AST6</accession>
<name>A0A1T0AST6_9PAST</name>
<protein>
    <submittedName>
        <fullName evidence="2">Uncharacterized protein</fullName>
    </submittedName>
</protein>
<reference evidence="2 3" key="1">
    <citation type="submission" date="2017-02" db="EMBL/GenBank/DDBJ databases">
        <title>Draft genome sequence of Haemophilus paracuniculus CCUG 43573 type strain.</title>
        <authorList>
            <person name="Engstrom-Jakobsson H."/>
            <person name="Salva-Serra F."/>
            <person name="Thorell K."/>
            <person name="Gonzales-Siles L."/>
            <person name="Karlsson R."/>
            <person name="Boulund F."/>
            <person name="Engstrand L."/>
            <person name="Kristiansson E."/>
            <person name="Moore E."/>
        </authorList>
    </citation>
    <scope>NUCLEOTIDE SEQUENCE [LARGE SCALE GENOMIC DNA]</scope>
    <source>
        <strain evidence="2 3">CCUG 43573</strain>
    </source>
</reference>
<evidence type="ECO:0000256" key="1">
    <source>
        <dbReference type="SAM" id="Phobius"/>
    </source>
</evidence>
<keyword evidence="1" id="KW-0472">Membrane</keyword>
<evidence type="ECO:0000313" key="3">
    <source>
        <dbReference type="Proteomes" id="UP000190867"/>
    </source>
</evidence>
<dbReference type="Proteomes" id="UP000190867">
    <property type="component" value="Unassembled WGS sequence"/>
</dbReference>
<dbReference type="AlphaFoldDB" id="A0A1T0AST6"/>
<comment type="caution">
    <text evidence="2">The sequence shown here is derived from an EMBL/GenBank/DDBJ whole genome shotgun (WGS) entry which is preliminary data.</text>
</comment>
<feature type="transmembrane region" description="Helical" evidence="1">
    <location>
        <begin position="37"/>
        <end position="64"/>
    </location>
</feature>
<keyword evidence="1" id="KW-0812">Transmembrane</keyword>
<sequence length="119" mass="13397">MIGLIYFFGVALFFGGLFWFSILGIIIAVAASVFIGVIALSLVVVFWRFIAIGLGLFLGWFLLFLMFEDIPLTLSILFGLAVVLWFVSENSDKETEVKENSIEAEIESIKRLGKNPHYR</sequence>
<keyword evidence="1" id="KW-1133">Transmembrane helix</keyword>
<dbReference type="RefSeq" id="WP_078236907.1">
    <property type="nucleotide sequence ID" value="NZ_MUYA01000007.1"/>
</dbReference>
<gene>
    <name evidence="2" type="ORF">B0187_05740</name>
</gene>
<feature type="transmembrane region" description="Helical" evidence="1">
    <location>
        <begin position="70"/>
        <end position="88"/>
    </location>
</feature>
<keyword evidence="3" id="KW-1185">Reference proteome</keyword>
<evidence type="ECO:0000313" key="2">
    <source>
        <dbReference type="EMBL" id="OOR99258.1"/>
    </source>
</evidence>
<organism evidence="2 3">
    <name type="scientific">Haemophilus paracuniculus</name>
    <dbReference type="NCBI Taxonomy" id="734"/>
    <lineage>
        <taxon>Bacteria</taxon>
        <taxon>Pseudomonadati</taxon>
        <taxon>Pseudomonadota</taxon>
        <taxon>Gammaproteobacteria</taxon>
        <taxon>Pasteurellales</taxon>
        <taxon>Pasteurellaceae</taxon>
        <taxon>Haemophilus</taxon>
    </lineage>
</organism>
<feature type="transmembrane region" description="Helical" evidence="1">
    <location>
        <begin position="6"/>
        <end position="30"/>
    </location>
</feature>